<protein>
    <submittedName>
        <fullName evidence="2">Uncharacterized protein</fullName>
    </submittedName>
</protein>
<dbReference type="EMBL" id="JAVHJS010000018">
    <property type="protein sequence ID" value="KAK2829101.1"/>
    <property type="molecule type" value="Genomic_DNA"/>
</dbReference>
<keyword evidence="3" id="KW-1185">Reference proteome</keyword>
<comment type="caution">
    <text evidence="2">The sequence shown here is derived from an EMBL/GenBank/DDBJ whole genome shotgun (WGS) entry which is preliminary data.</text>
</comment>
<evidence type="ECO:0000313" key="2">
    <source>
        <dbReference type="EMBL" id="KAK2829101.1"/>
    </source>
</evidence>
<dbReference type="Proteomes" id="UP001187315">
    <property type="component" value="Unassembled WGS sequence"/>
</dbReference>
<name>A0AA88M2F6_TACVA</name>
<dbReference type="AlphaFoldDB" id="A0AA88M2F6"/>
<reference evidence="2" key="1">
    <citation type="submission" date="2023-08" db="EMBL/GenBank/DDBJ databases">
        <title>Pelteobagrus vachellii genome.</title>
        <authorList>
            <person name="Liu H."/>
        </authorList>
    </citation>
    <scope>NUCLEOTIDE SEQUENCE</scope>
    <source>
        <strain evidence="2">PRFRI_2022a</strain>
        <tissue evidence="2">Muscle</tissue>
    </source>
</reference>
<sequence>MAVTRPVSAPKTAAVTPAPTPKMAANMPVSDPKIAAPMPEPLSRRAIRRKRFASKTAMSAPTSKMATVLPAPVFKRATTVSAPAVERATVLTTPVPQRAVTIPAPVVKIAAIPASQPLPEMAASPISPAPAKPHLLVSSLLDPQITSARVTKRRNLVLSSSVIPRATEEIPHSHEPDSPEHLVTAGRFEPGSLTMHDFQGLNARNTSNTALDCDADQFAELLCGTTLVSSPALVAGSACSTTLVSSPALVAGSACGTTLVSSPALVAGSACGTTLVSSPALVAGAACCTTLDLLHFTIRTLIPTIHCTTNSAHLMTMPLCTKQAP</sequence>
<accession>A0AA88M2F6</accession>
<gene>
    <name evidence="2" type="ORF">Q7C36_017091</name>
</gene>
<organism evidence="2 3">
    <name type="scientific">Tachysurus vachellii</name>
    <name type="common">Darkbarbel catfish</name>
    <name type="synonym">Pelteobagrus vachellii</name>
    <dbReference type="NCBI Taxonomy" id="175792"/>
    <lineage>
        <taxon>Eukaryota</taxon>
        <taxon>Metazoa</taxon>
        <taxon>Chordata</taxon>
        <taxon>Craniata</taxon>
        <taxon>Vertebrata</taxon>
        <taxon>Euteleostomi</taxon>
        <taxon>Actinopterygii</taxon>
        <taxon>Neopterygii</taxon>
        <taxon>Teleostei</taxon>
        <taxon>Ostariophysi</taxon>
        <taxon>Siluriformes</taxon>
        <taxon>Bagridae</taxon>
        <taxon>Tachysurus</taxon>
    </lineage>
</organism>
<feature type="region of interest" description="Disordered" evidence="1">
    <location>
        <begin position="1"/>
        <end position="37"/>
    </location>
</feature>
<evidence type="ECO:0000313" key="3">
    <source>
        <dbReference type="Proteomes" id="UP001187315"/>
    </source>
</evidence>
<evidence type="ECO:0000256" key="1">
    <source>
        <dbReference type="SAM" id="MobiDB-lite"/>
    </source>
</evidence>
<proteinExistence type="predicted"/>
<feature type="compositionally biased region" description="Low complexity" evidence="1">
    <location>
        <begin position="1"/>
        <end position="25"/>
    </location>
</feature>